<dbReference type="CDD" id="cd06558">
    <property type="entry name" value="crotonase-like"/>
    <property type="match status" value="1"/>
</dbReference>
<dbReference type="Pfam" id="PF00378">
    <property type="entry name" value="ECH_1"/>
    <property type="match status" value="1"/>
</dbReference>
<dbReference type="PANTHER" id="PTHR42964">
    <property type="entry name" value="ENOYL-COA HYDRATASE"/>
    <property type="match status" value="1"/>
</dbReference>
<gene>
    <name evidence="2" type="primary">fadB_3</name>
    <name evidence="2" type="ORF">PIGHUM_03712</name>
</gene>
<dbReference type="InterPro" id="IPR051683">
    <property type="entry name" value="Enoyl-CoA_Hydratase/Isomerase"/>
</dbReference>
<reference evidence="2 3" key="1">
    <citation type="submission" date="2018-10" db="EMBL/GenBank/DDBJ databases">
        <authorList>
            <person name="Criscuolo A."/>
        </authorList>
    </citation>
    <scope>NUCLEOTIDE SEQUENCE [LARGE SCALE GENOMIC DNA]</scope>
    <source>
        <strain evidence="2">DnA1</strain>
    </source>
</reference>
<dbReference type="EMBL" id="UWPJ01000028">
    <property type="protein sequence ID" value="VCU71626.1"/>
    <property type="molecule type" value="Genomic_DNA"/>
</dbReference>
<dbReference type="GO" id="GO:0004300">
    <property type="term" value="F:enoyl-CoA hydratase activity"/>
    <property type="evidence" value="ECO:0007669"/>
    <property type="project" value="UniProtKB-EC"/>
</dbReference>
<name>A0A3P4B7X8_9BURK</name>
<dbReference type="Gene3D" id="3.90.226.10">
    <property type="entry name" value="2-enoyl-CoA Hydratase, Chain A, domain 1"/>
    <property type="match status" value="1"/>
</dbReference>
<dbReference type="RefSeq" id="WP_124081226.1">
    <property type="nucleotide sequence ID" value="NZ_UWPJ01000028.1"/>
</dbReference>
<keyword evidence="2" id="KW-0456">Lyase</keyword>
<keyword evidence="3" id="KW-1185">Reference proteome</keyword>
<dbReference type="PANTHER" id="PTHR42964:SF1">
    <property type="entry name" value="POLYKETIDE BIOSYNTHESIS ENOYL-COA HYDRATASE PKSH-RELATED"/>
    <property type="match status" value="1"/>
</dbReference>
<comment type="similarity">
    <text evidence="1">Belongs to the enoyl-CoA hydratase/isomerase family.</text>
</comment>
<protein>
    <submittedName>
        <fullName evidence="2">Putative enoyl-CoA hydratase</fullName>
        <ecNumber evidence="2">4.2.1.17</ecNumber>
    </submittedName>
</protein>
<dbReference type="EC" id="4.2.1.17" evidence="2"/>
<dbReference type="AlphaFoldDB" id="A0A3P4B7X8"/>
<dbReference type="Proteomes" id="UP000277294">
    <property type="component" value="Unassembled WGS sequence"/>
</dbReference>
<proteinExistence type="inferred from homology"/>
<dbReference type="InterPro" id="IPR029045">
    <property type="entry name" value="ClpP/crotonase-like_dom_sf"/>
</dbReference>
<dbReference type="GO" id="GO:0008300">
    <property type="term" value="P:isoprenoid catabolic process"/>
    <property type="evidence" value="ECO:0007669"/>
    <property type="project" value="TreeGrafter"/>
</dbReference>
<dbReference type="OrthoDB" id="8640486at2"/>
<sequence>MNTGAQIHCGVDDGIATLELQQPAKGNALSAQAVEALIAAVDEAVSRNDVHTLVLGGAGRHFCTGFDLSDLDDESDASLLHRFVRIELLLQRLWTAPVRTVAIAHGRTWGAGADLMTACDLRLGLDDTQVRFPGAGFGLVLGTARLAARVGGDRAWRMAVESTSLDAAAALDTGLLSMRLDSLDRDAWLACLPPPAVDRTTMAALRAAVASAGDAELATLVRSAARPGLKARIEAYRARQLQARAAR</sequence>
<evidence type="ECO:0000313" key="2">
    <source>
        <dbReference type="EMBL" id="VCU71626.1"/>
    </source>
</evidence>
<evidence type="ECO:0000256" key="1">
    <source>
        <dbReference type="ARBA" id="ARBA00005254"/>
    </source>
</evidence>
<accession>A0A3P4B7X8</accession>
<dbReference type="SUPFAM" id="SSF52096">
    <property type="entry name" value="ClpP/crotonase"/>
    <property type="match status" value="1"/>
</dbReference>
<dbReference type="InterPro" id="IPR001753">
    <property type="entry name" value="Enoyl-CoA_hydra/iso"/>
</dbReference>
<evidence type="ECO:0000313" key="3">
    <source>
        <dbReference type="Proteomes" id="UP000277294"/>
    </source>
</evidence>
<organism evidence="2 3">
    <name type="scientific">Pigmentiphaga humi</name>
    <dbReference type="NCBI Taxonomy" id="2478468"/>
    <lineage>
        <taxon>Bacteria</taxon>
        <taxon>Pseudomonadati</taxon>
        <taxon>Pseudomonadota</taxon>
        <taxon>Betaproteobacteria</taxon>
        <taxon>Burkholderiales</taxon>
        <taxon>Alcaligenaceae</taxon>
        <taxon>Pigmentiphaga</taxon>
    </lineage>
</organism>